<dbReference type="HOGENOM" id="CLU_484988_0_0_1"/>
<sequence>MSNANNTPTHSGKPSYAAAAAAAAGQSSDEDMTTSSPFRIDPPIEYIDDDDDLMGEDGETQAHPTSPDSPGEPISADNPSPTTLVSSTGSTTNLTTAITPIPGPTTILAADQLKEPTRPMATILTTVPHKRAAKDNEPTKTKMSRGLRFSKKSKVNDGSDVSSGSINSRAVTVPSVAHQIPPPASISTAPTPLVTVGFTIPANPPPPIQNVTPITELSVPPEMISRIMPRPPQGDPEVFDMELKELYIQAHHESTDMWQRESGEKMVLYPKDPTPRDPTTIILKTRRFLQDLLPHRDISTLIVGAPHLVNTSVAYRPAFPIFIGRLTAPEKRLLMSRNVWVTPSVQLFTKDFIPPSSSWVMTLRGLPFLPDTTTETGNNALVQLVVRRKIHNMIAISAFIMKHHDNLPAGLSPNGAVNHVINSVHITGLPVIVNGEQVGMFNVYINPPSCNLTHHEKWLSLIICKGLDHPTGLCPFTTLPGWVEGPANDTDNGPDGDNQANGDIISFLNDVHFPNDINRPNNSATRGGGGGRGCGFSGRYNNGNGQGNSRGGYRGNNRGKRH</sequence>
<keyword evidence="3" id="KW-1185">Reference proteome</keyword>
<gene>
    <name evidence="2" type="ORF">M422DRAFT_257615</name>
</gene>
<evidence type="ECO:0000313" key="2">
    <source>
        <dbReference type="EMBL" id="KIJ39563.1"/>
    </source>
</evidence>
<feature type="compositionally biased region" description="Low complexity" evidence="1">
    <location>
        <begin position="94"/>
        <end position="104"/>
    </location>
</feature>
<evidence type="ECO:0000313" key="3">
    <source>
        <dbReference type="Proteomes" id="UP000054279"/>
    </source>
</evidence>
<proteinExistence type="predicted"/>
<evidence type="ECO:0000256" key="1">
    <source>
        <dbReference type="SAM" id="MobiDB-lite"/>
    </source>
</evidence>
<feature type="compositionally biased region" description="Gly residues" evidence="1">
    <location>
        <begin position="544"/>
        <end position="554"/>
    </location>
</feature>
<feature type="region of interest" description="Disordered" evidence="1">
    <location>
        <begin position="1"/>
        <end position="104"/>
    </location>
</feature>
<feature type="compositionally biased region" description="Polar residues" evidence="1">
    <location>
        <begin position="1"/>
        <end position="12"/>
    </location>
</feature>
<feature type="compositionally biased region" description="Acidic residues" evidence="1">
    <location>
        <begin position="46"/>
        <end position="59"/>
    </location>
</feature>
<feature type="compositionally biased region" description="Polar residues" evidence="1">
    <location>
        <begin position="77"/>
        <end position="93"/>
    </location>
</feature>
<dbReference type="Proteomes" id="UP000054279">
    <property type="component" value="Unassembled WGS sequence"/>
</dbReference>
<feature type="region of interest" description="Disordered" evidence="1">
    <location>
        <begin position="535"/>
        <end position="562"/>
    </location>
</feature>
<reference evidence="2 3" key="1">
    <citation type="submission" date="2014-06" db="EMBL/GenBank/DDBJ databases">
        <title>Evolutionary Origins and Diversification of the Mycorrhizal Mutualists.</title>
        <authorList>
            <consortium name="DOE Joint Genome Institute"/>
            <consortium name="Mycorrhizal Genomics Consortium"/>
            <person name="Kohler A."/>
            <person name="Kuo A."/>
            <person name="Nagy L.G."/>
            <person name="Floudas D."/>
            <person name="Copeland A."/>
            <person name="Barry K.W."/>
            <person name="Cichocki N."/>
            <person name="Veneault-Fourrey C."/>
            <person name="LaButti K."/>
            <person name="Lindquist E.A."/>
            <person name="Lipzen A."/>
            <person name="Lundell T."/>
            <person name="Morin E."/>
            <person name="Murat C."/>
            <person name="Riley R."/>
            <person name="Ohm R."/>
            <person name="Sun H."/>
            <person name="Tunlid A."/>
            <person name="Henrissat B."/>
            <person name="Grigoriev I.V."/>
            <person name="Hibbett D.S."/>
            <person name="Martin F."/>
        </authorList>
    </citation>
    <scope>NUCLEOTIDE SEQUENCE [LARGE SCALE GENOMIC DNA]</scope>
    <source>
        <strain evidence="2 3">SS14</strain>
    </source>
</reference>
<name>A0A0C9U912_SPHS4</name>
<accession>A0A0C9U912</accession>
<organism evidence="2 3">
    <name type="scientific">Sphaerobolus stellatus (strain SS14)</name>
    <dbReference type="NCBI Taxonomy" id="990650"/>
    <lineage>
        <taxon>Eukaryota</taxon>
        <taxon>Fungi</taxon>
        <taxon>Dikarya</taxon>
        <taxon>Basidiomycota</taxon>
        <taxon>Agaricomycotina</taxon>
        <taxon>Agaricomycetes</taxon>
        <taxon>Phallomycetidae</taxon>
        <taxon>Geastrales</taxon>
        <taxon>Sphaerobolaceae</taxon>
        <taxon>Sphaerobolus</taxon>
    </lineage>
</organism>
<dbReference type="EMBL" id="KN837151">
    <property type="protein sequence ID" value="KIJ39563.1"/>
    <property type="molecule type" value="Genomic_DNA"/>
</dbReference>
<dbReference type="AlphaFoldDB" id="A0A0C9U912"/>
<protein>
    <submittedName>
        <fullName evidence="2">Uncharacterized protein</fullName>
    </submittedName>
</protein>